<dbReference type="OrthoDB" id="6161812at2759"/>
<dbReference type="EMBL" id="HF935695">
    <property type="protein sequence ID" value="CCX12290.1"/>
    <property type="molecule type" value="Genomic_DNA"/>
</dbReference>
<protein>
    <submittedName>
        <fullName evidence="1">Uncharacterized protein</fullName>
    </submittedName>
</protein>
<accession>U4L738</accession>
<gene>
    <name evidence="1" type="ORF">PCON_11884</name>
</gene>
<name>U4L738_PYROM</name>
<reference evidence="1 2" key="1">
    <citation type="journal article" date="2013" name="PLoS Genet.">
        <title>The genome and development-dependent transcriptomes of Pyronema confluens: a window into fungal evolution.</title>
        <authorList>
            <person name="Traeger S."/>
            <person name="Altegoer F."/>
            <person name="Freitag M."/>
            <person name="Gabaldon T."/>
            <person name="Kempken F."/>
            <person name="Kumar A."/>
            <person name="Marcet-Houben M."/>
            <person name="Poggeler S."/>
            <person name="Stajich J.E."/>
            <person name="Nowrousian M."/>
        </authorList>
    </citation>
    <scope>NUCLEOTIDE SEQUENCE [LARGE SCALE GENOMIC DNA]</scope>
    <source>
        <strain evidence="2">CBS 100304</strain>
        <tissue evidence="1">Vegetative mycelium</tissue>
    </source>
</reference>
<dbReference type="AlphaFoldDB" id="U4L738"/>
<organism evidence="1 2">
    <name type="scientific">Pyronema omphalodes (strain CBS 100304)</name>
    <name type="common">Pyronema confluens</name>
    <dbReference type="NCBI Taxonomy" id="1076935"/>
    <lineage>
        <taxon>Eukaryota</taxon>
        <taxon>Fungi</taxon>
        <taxon>Dikarya</taxon>
        <taxon>Ascomycota</taxon>
        <taxon>Pezizomycotina</taxon>
        <taxon>Pezizomycetes</taxon>
        <taxon>Pezizales</taxon>
        <taxon>Pyronemataceae</taxon>
        <taxon>Pyronema</taxon>
    </lineage>
</organism>
<dbReference type="InterPro" id="IPR011990">
    <property type="entry name" value="TPR-like_helical_dom_sf"/>
</dbReference>
<dbReference type="STRING" id="1076935.U4L738"/>
<keyword evidence="2" id="KW-1185">Reference proteome</keyword>
<proteinExistence type="predicted"/>
<evidence type="ECO:0000313" key="1">
    <source>
        <dbReference type="EMBL" id="CCX12290.1"/>
    </source>
</evidence>
<dbReference type="Gene3D" id="1.25.40.10">
    <property type="entry name" value="Tetratricopeptide repeat domain"/>
    <property type="match status" value="1"/>
</dbReference>
<sequence>MQLRSVYEGSKNLPTPSIGVAELFSDLSNYFWERNFYGDGLRASNTAEKICEQLEGQHHYRRANVYTLAAALRTGYGISERAGALHRFQKAVALRQEHMNRLQPSEVTLEDIINYAHAWSNMGSTLLDYDSYEDTLGYSNLAIAIRMKLGPHKKEIKEYCFDSEKNKALSLAALGRFHEAIELIPDESTLPQDGRFFASLQIFYFLWANITLAAGDLEGAFVRLLKVLKDRARLFGPRARSTLDTYYMLGVVEERRENYKEGML</sequence>
<dbReference type="Proteomes" id="UP000018144">
    <property type="component" value="Unassembled WGS sequence"/>
</dbReference>
<dbReference type="SUPFAM" id="SSF48452">
    <property type="entry name" value="TPR-like"/>
    <property type="match status" value="2"/>
</dbReference>
<evidence type="ECO:0000313" key="2">
    <source>
        <dbReference type="Proteomes" id="UP000018144"/>
    </source>
</evidence>